<proteinExistence type="predicted"/>
<keyword evidence="2" id="KW-1185">Reference proteome</keyword>
<evidence type="ECO:0000313" key="1">
    <source>
        <dbReference type="EnsemblMetazoa" id="CJA31731.1"/>
    </source>
</evidence>
<reference evidence="2" key="1">
    <citation type="submission" date="2010-08" db="EMBL/GenBank/DDBJ databases">
        <authorList>
            <consortium name="Caenorhabditis japonica Sequencing Consortium"/>
            <person name="Wilson R.K."/>
        </authorList>
    </citation>
    <scope>NUCLEOTIDE SEQUENCE [LARGE SCALE GENOMIC DNA]</scope>
    <source>
        <strain evidence="2">DF5081</strain>
    </source>
</reference>
<dbReference type="AlphaFoldDB" id="A0A8R1IJN1"/>
<sequence>MVNAIKSEEMLLKCRSRFVNTRRTRGHNLWSASIPYLNQVDFSVWEILKGTVARKVFAAVDDLKADLEKE</sequence>
<dbReference type="EnsemblMetazoa" id="CJA31731.1">
    <property type="protein sequence ID" value="CJA31731.1"/>
    <property type="gene ID" value="WBGene00207578"/>
</dbReference>
<dbReference type="Proteomes" id="UP000005237">
    <property type="component" value="Unassembled WGS sequence"/>
</dbReference>
<reference evidence="1" key="2">
    <citation type="submission" date="2022-06" db="UniProtKB">
        <authorList>
            <consortium name="EnsemblMetazoa"/>
        </authorList>
    </citation>
    <scope>IDENTIFICATION</scope>
    <source>
        <strain evidence="1">DF5081</strain>
    </source>
</reference>
<evidence type="ECO:0000313" key="2">
    <source>
        <dbReference type="Proteomes" id="UP000005237"/>
    </source>
</evidence>
<accession>A0A8R1IJN1</accession>
<name>A0A8R1IJN1_CAEJA</name>
<organism evidence="1 2">
    <name type="scientific">Caenorhabditis japonica</name>
    <dbReference type="NCBI Taxonomy" id="281687"/>
    <lineage>
        <taxon>Eukaryota</taxon>
        <taxon>Metazoa</taxon>
        <taxon>Ecdysozoa</taxon>
        <taxon>Nematoda</taxon>
        <taxon>Chromadorea</taxon>
        <taxon>Rhabditida</taxon>
        <taxon>Rhabditina</taxon>
        <taxon>Rhabditomorpha</taxon>
        <taxon>Rhabditoidea</taxon>
        <taxon>Rhabditidae</taxon>
        <taxon>Peloderinae</taxon>
        <taxon>Caenorhabditis</taxon>
    </lineage>
</organism>
<protein>
    <submittedName>
        <fullName evidence="1">Uncharacterized protein</fullName>
    </submittedName>
</protein>